<sequence>MSTPKSPRLAELPSLIWQFTKSDFSTFVLPNTGFGLLATFSASSLTDCTDGIAVWALLLRGLPCMLIFNWGNLLVFDLANQRLPESIREDSMNKPWRPLPSGRISPIVTQHFLLGVVPAVLAVSYALGVGNESALILILTWMYNDLGGGDELTRDPIIAAGYCLFLVSSLRIAITPRFHLSQCGATKPFHHLVVLLLPLLGVVASAATCRCFPDEACWPSPLEWSEFNATVGGNLIATVPIGSVCHTNNTYAAYDAKACTDLISNWGDPARHYESSSSPMAAWFTNFSCSPFGPSNSTCAIGPLVRYAVNVTSTADVQKTLNFIREHNIRLVIRNTGHDYMGKSTGAGAVAIWVHHLKKIEHVQYFSDRYTGPALRMGAGVQGFEATAAAQAQGQLLVSGNCPSVGLAGGYTQGGGHGQLVSQFGLAADQVLEWEVMTAGGELLTASPSQNADLFWALSGGGGGTYAIVLGVVVKVYPEMKTATATLSFTDSRATSEGYWEIIRGFLVDTLALVDVGGVVVWTIAATGFSVTPVTLPGGSQAQLHSYLTPTLTRLKQYNMTYRTFPSALMNQPKEAHPDTTLEYEITEFSTFYDSYQATNPSMNITEFQIGSHLIPRSTVETNSTAVISALMDILHEGVTISGISLNVSRTAWPDNAVNPTWRDTAMSIVLGTPFNYTDRGVNEDRQALMTNVLIPRLKAISPDGGAYLNEADWKQPDWPSAFYGEHYERLLAIKDKYDVDQVLYGRTAVGSERWSEQDDGHLCRAT</sequence>
<dbReference type="CDD" id="cd13965">
    <property type="entry name" value="PT_UbiA_3"/>
    <property type="match status" value="1"/>
</dbReference>
<feature type="transmembrane region" description="Helical" evidence="3">
    <location>
        <begin position="188"/>
        <end position="207"/>
    </location>
</feature>
<reference evidence="5 6" key="1">
    <citation type="submission" date="2019-04" db="EMBL/GenBank/DDBJ databases">
        <title>Aspergillus burnettii sp. nov., novel species from soil in southeast Queensland.</title>
        <authorList>
            <person name="Gilchrist C.L.M."/>
            <person name="Pitt J.I."/>
            <person name="Lange L."/>
            <person name="Lacey H.J."/>
            <person name="Vuong D."/>
            <person name="Midgley D.J."/>
            <person name="Greenfield P."/>
            <person name="Bradbury M."/>
            <person name="Lacey E."/>
            <person name="Busk P.K."/>
            <person name="Pilgaard B."/>
            <person name="Chooi Y.H."/>
            <person name="Piggott A.M."/>
        </authorList>
    </citation>
    <scope>NUCLEOTIDE SEQUENCE [LARGE SCALE GENOMIC DNA]</scope>
    <source>
        <strain evidence="5 6">FRR 5400</strain>
    </source>
</reference>
<accession>A0A8H6EA24</accession>
<dbReference type="SUPFAM" id="SSF56176">
    <property type="entry name" value="FAD-binding/transporter-associated domain-like"/>
    <property type="match status" value="1"/>
</dbReference>
<dbReference type="InterPro" id="IPR050432">
    <property type="entry name" value="FAD-linked_Oxidoreductases_BP"/>
</dbReference>
<evidence type="ECO:0000256" key="3">
    <source>
        <dbReference type="SAM" id="Phobius"/>
    </source>
</evidence>
<dbReference type="InterPro" id="IPR006094">
    <property type="entry name" value="Oxid_FAD_bind_N"/>
</dbReference>
<organism evidence="5 6">
    <name type="scientific">Petromyces alliaceus</name>
    <name type="common">Aspergillus alliaceus</name>
    <dbReference type="NCBI Taxonomy" id="209559"/>
    <lineage>
        <taxon>Eukaryota</taxon>
        <taxon>Fungi</taxon>
        <taxon>Dikarya</taxon>
        <taxon>Ascomycota</taxon>
        <taxon>Pezizomycotina</taxon>
        <taxon>Eurotiomycetes</taxon>
        <taxon>Eurotiomycetidae</taxon>
        <taxon>Eurotiales</taxon>
        <taxon>Aspergillaceae</taxon>
        <taxon>Aspergillus</taxon>
        <taxon>Aspergillus subgen. Circumdati</taxon>
    </lineage>
</organism>
<evidence type="ECO:0000313" key="6">
    <source>
        <dbReference type="Proteomes" id="UP000541154"/>
    </source>
</evidence>
<dbReference type="GO" id="GO:0071949">
    <property type="term" value="F:FAD binding"/>
    <property type="evidence" value="ECO:0007669"/>
    <property type="project" value="InterPro"/>
</dbReference>
<keyword evidence="6" id="KW-1185">Reference proteome</keyword>
<feature type="transmembrane region" description="Helical" evidence="3">
    <location>
        <begin position="112"/>
        <end position="137"/>
    </location>
</feature>
<evidence type="ECO:0000259" key="4">
    <source>
        <dbReference type="PROSITE" id="PS51387"/>
    </source>
</evidence>
<protein>
    <recommendedName>
        <fullName evidence="4">FAD-binding PCMH-type domain-containing protein</fullName>
    </recommendedName>
</protein>
<keyword evidence="3" id="KW-0812">Transmembrane</keyword>
<name>A0A8H6EA24_PETAA</name>
<dbReference type="Pfam" id="PF08031">
    <property type="entry name" value="BBE"/>
    <property type="match status" value="1"/>
</dbReference>
<proteinExistence type="inferred from homology"/>
<dbReference type="Proteomes" id="UP000541154">
    <property type="component" value="Unassembled WGS sequence"/>
</dbReference>
<dbReference type="EMBL" id="SPNV01000024">
    <property type="protein sequence ID" value="KAF5865082.1"/>
    <property type="molecule type" value="Genomic_DNA"/>
</dbReference>
<feature type="domain" description="FAD-binding PCMH-type" evidence="4">
    <location>
        <begin position="300"/>
        <end position="479"/>
    </location>
</feature>
<evidence type="ECO:0000313" key="5">
    <source>
        <dbReference type="EMBL" id="KAF5865082.1"/>
    </source>
</evidence>
<dbReference type="PANTHER" id="PTHR13878:SF91">
    <property type="entry name" value="FAD BINDING DOMAIN PROTEIN (AFU_ORTHOLOGUE AFUA_6G12070)-RELATED"/>
    <property type="match status" value="1"/>
</dbReference>
<evidence type="ECO:0000256" key="1">
    <source>
        <dbReference type="ARBA" id="ARBA00005466"/>
    </source>
</evidence>
<dbReference type="GO" id="GO:0016491">
    <property type="term" value="F:oxidoreductase activity"/>
    <property type="evidence" value="ECO:0007669"/>
    <property type="project" value="UniProtKB-KW"/>
</dbReference>
<evidence type="ECO:0000256" key="2">
    <source>
        <dbReference type="ARBA" id="ARBA00023002"/>
    </source>
</evidence>
<dbReference type="InterPro" id="IPR016166">
    <property type="entry name" value="FAD-bd_PCMH"/>
</dbReference>
<dbReference type="InterPro" id="IPR012951">
    <property type="entry name" value="BBE"/>
</dbReference>
<dbReference type="PANTHER" id="PTHR13878">
    <property type="entry name" value="GULONOLACTONE OXIDASE"/>
    <property type="match status" value="1"/>
</dbReference>
<comment type="similarity">
    <text evidence="1">Belongs to the oxygen-dependent FAD-linked oxidoreductase family.</text>
</comment>
<dbReference type="Gene3D" id="3.30.465.10">
    <property type="match status" value="2"/>
</dbReference>
<feature type="transmembrane region" description="Helical" evidence="3">
    <location>
        <begin position="52"/>
        <end position="76"/>
    </location>
</feature>
<keyword evidence="2" id="KW-0560">Oxidoreductase</keyword>
<keyword evidence="3" id="KW-0472">Membrane</keyword>
<dbReference type="Pfam" id="PF01565">
    <property type="entry name" value="FAD_binding_4"/>
    <property type="match status" value="1"/>
</dbReference>
<dbReference type="InterPro" id="IPR016169">
    <property type="entry name" value="FAD-bd_PCMH_sub2"/>
</dbReference>
<dbReference type="AlphaFoldDB" id="A0A8H6EA24"/>
<comment type="caution">
    <text evidence="5">The sequence shown here is derived from an EMBL/GenBank/DDBJ whole genome shotgun (WGS) entry which is preliminary data.</text>
</comment>
<feature type="transmembrane region" description="Helical" evidence="3">
    <location>
        <begin position="157"/>
        <end position="176"/>
    </location>
</feature>
<dbReference type="PROSITE" id="PS51387">
    <property type="entry name" value="FAD_PCMH"/>
    <property type="match status" value="1"/>
</dbReference>
<keyword evidence="3" id="KW-1133">Transmembrane helix</keyword>
<dbReference type="InterPro" id="IPR036318">
    <property type="entry name" value="FAD-bd_PCMH-like_sf"/>
</dbReference>
<gene>
    <name evidence="5" type="ORF">ETB97_005323</name>
</gene>